<proteinExistence type="predicted"/>
<dbReference type="InParanoid" id="A0A0C3BSG9"/>
<evidence type="ECO:0000313" key="2">
    <source>
        <dbReference type="Proteomes" id="UP000054166"/>
    </source>
</evidence>
<protein>
    <submittedName>
        <fullName evidence="1">Uncharacterized protein</fullName>
    </submittedName>
</protein>
<dbReference type="OrthoDB" id="3268967at2759"/>
<keyword evidence="2" id="KW-1185">Reference proteome</keyword>
<dbReference type="Proteomes" id="UP000054166">
    <property type="component" value="Unassembled WGS sequence"/>
</dbReference>
<dbReference type="EMBL" id="KN833005">
    <property type="protein sequence ID" value="KIM80282.1"/>
    <property type="molecule type" value="Genomic_DNA"/>
</dbReference>
<reference evidence="1 2" key="1">
    <citation type="submission" date="2014-04" db="EMBL/GenBank/DDBJ databases">
        <authorList>
            <consortium name="DOE Joint Genome Institute"/>
            <person name="Kuo A."/>
            <person name="Tarkka M."/>
            <person name="Buscot F."/>
            <person name="Kohler A."/>
            <person name="Nagy L.G."/>
            <person name="Floudas D."/>
            <person name="Copeland A."/>
            <person name="Barry K.W."/>
            <person name="Cichocki N."/>
            <person name="Veneault-Fourrey C."/>
            <person name="LaButti K."/>
            <person name="Lindquist E.A."/>
            <person name="Lipzen A."/>
            <person name="Lundell T."/>
            <person name="Morin E."/>
            <person name="Murat C."/>
            <person name="Sun H."/>
            <person name="Tunlid A."/>
            <person name="Henrissat B."/>
            <person name="Grigoriev I.V."/>
            <person name="Hibbett D.S."/>
            <person name="Martin F."/>
            <person name="Nordberg H.P."/>
            <person name="Cantor M.N."/>
            <person name="Hua S.X."/>
        </authorList>
    </citation>
    <scope>NUCLEOTIDE SEQUENCE [LARGE SCALE GENOMIC DNA]</scope>
    <source>
        <strain evidence="1 2">F 1598</strain>
    </source>
</reference>
<sequence length="111" mass="12441">MNTVNASSGFSRFQLHLGCSPHVIPPIIPNNLNSELKDTPEAICAETIIAKLKMDIDKAKDNLLWAKESQTFFANKTRCADFAFAVGDKVMLLTLHRWQEYRSKGDDCVAK</sequence>
<dbReference type="STRING" id="765440.A0A0C3BSG9"/>
<dbReference type="HOGENOM" id="CLU_142395_0_0_1"/>
<evidence type="ECO:0000313" key="1">
    <source>
        <dbReference type="EMBL" id="KIM80282.1"/>
    </source>
</evidence>
<gene>
    <name evidence="1" type="ORF">PILCRDRAFT_56566</name>
</gene>
<reference evidence="2" key="2">
    <citation type="submission" date="2015-01" db="EMBL/GenBank/DDBJ databases">
        <title>Evolutionary Origins and Diversification of the Mycorrhizal Mutualists.</title>
        <authorList>
            <consortium name="DOE Joint Genome Institute"/>
            <consortium name="Mycorrhizal Genomics Consortium"/>
            <person name="Kohler A."/>
            <person name="Kuo A."/>
            <person name="Nagy L.G."/>
            <person name="Floudas D."/>
            <person name="Copeland A."/>
            <person name="Barry K.W."/>
            <person name="Cichocki N."/>
            <person name="Veneault-Fourrey C."/>
            <person name="LaButti K."/>
            <person name="Lindquist E.A."/>
            <person name="Lipzen A."/>
            <person name="Lundell T."/>
            <person name="Morin E."/>
            <person name="Murat C."/>
            <person name="Riley R."/>
            <person name="Ohm R."/>
            <person name="Sun H."/>
            <person name="Tunlid A."/>
            <person name="Henrissat B."/>
            <person name="Grigoriev I.V."/>
            <person name="Hibbett D.S."/>
            <person name="Martin F."/>
        </authorList>
    </citation>
    <scope>NUCLEOTIDE SEQUENCE [LARGE SCALE GENOMIC DNA]</scope>
    <source>
        <strain evidence="2">F 1598</strain>
    </source>
</reference>
<organism evidence="1 2">
    <name type="scientific">Piloderma croceum (strain F 1598)</name>
    <dbReference type="NCBI Taxonomy" id="765440"/>
    <lineage>
        <taxon>Eukaryota</taxon>
        <taxon>Fungi</taxon>
        <taxon>Dikarya</taxon>
        <taxon>Basidiomycota</taxon>
        <taxon>Agaricomycotina</taxon>
        <taxon>Agaricomycetes</taxon>
        <taxon>Agaricomycetidae</taxon>
        <taxon>Atheliales</taxon>
        <taxon>Atheliaceae</taxon>
        <taxon>Piloderma</taxon>
    </lineage>
</organism>
<dbReference type="AlphaFoldDB" id="A0A0C3BSG9"/>
<name>A0A0C3BSG9_PILCF</name>
<accession>A0A0C3BSG9</accession>
<feature type="non-terminal residue" evidence="1">
    <location>
        <position position="111"/>
    </location>
</feature>